<feature type="compositionally biased region" description="Basic and acidic residues" evidence="1">
    <location>
        <begin position="60"/>
        <end position="77"/>
    </location>
</feature>
<feature type="region of interest" description="Disordered" evidence="1">
    <location>
        <begin position="1"/>
        <end position="24"/>
    </location>
</feature>
<comment type="caution">
    <text evidence="2">The sequence shown here is derived from an EMBL/GenBank/DDBJ whole genome shotgun (WGS) entry which is preliminary data.</text>
</comment>
<feature type="region of interest" description="Disordered" evidence="1">
    <location>
        <begin position="122"/>
        <end position="161"/>
    </location>
</feature>
<feature type="region of interest" description="Disordered" evidence="1">
    <location>
        <begin position="55"/>
        <end position="101"/>
    </location>
</feature>
<accession>A0A3R7N9C7</accession>
<dbReference type="RefSeq" id="XP_029224686.1">
    <property type="nucleotide sequence ID" value="XM_029375205.1"/>
</dbReference>
<dbReference type="Proteomes" id="UP000284403">
    <property type="component" value="Unassembled WGS sequence"/>
</dbReference>
<dbReference type="EMBL" id="MKKU01000763">
    <property type="protein sequence ID" value="RNF02623.1"/>
    <property type="molecule type" value="Genomic_DNA"/>
</dbReference>
<keyword evidence="3" id="KW-1185">Reference proteome</keyword>
<reference evidence="2 3" key="1">
    <citation type="journal article" date="2018" name="BMC Genomics">
        <title>Genomic comparison of Trypanosoma conorhini and Trypanosoma rangeli to Trypanosoma cruzi strains of high and low virulence.</title>
        <authorList>
            <person name="Bradwell K.R."/>
            <person name="Koparde V.N."/>
            <person name="Matveyev A.V."/>
            <person name="Serrano M.G."/>
            <person name="Alves J.M."/>
            <person name="Parikh H."/>
            <person name="Huang B."/>
            <person name="Lee V."/>
            <person name="Espinosa-Alvarez O."/>
            <person name="Ortiz P.A."/>
            <person name="Costa-Martins A.G."/>
            <person name="Teixeira M.M."/>
            <person name="Buck G.A."/>
        </authorList>
    </citation>
    <scope>NUCLEOTIDE SEQUENCE [LARGE SCALE GENOMIC DNA]</scope>
    <source>
        <strain evidence="2 3">025E</strain>
    </source>
</reference>
<organism evidence="2 3">
    <name type="scientific">Trypanosoma conorhini</name>
    <dbReference type="NCBI Taxonomy" id="83891"/>
    <lineage>
        <taxon>Eukaryota</taxon>
        <taxon>Discoba</taxon>
        <taxon>Euglenozoa</taxon>
        <taxon>Kinetoplastea</taxon>
        <taxon>Metakinetoplastina</taxon>
        <taxon>Trypanosomatida</taxon>
        <taxon>Trypanosomatidae</taxon>
        <taxon>Trypanosoma</taxon>
    </lineage>
</organism>
<sequence>MYTRREPGGGEGGPPPLLSSLSPGEVHLVPLEPAVLTGTQPPHYLRALLRPTVKAVGARGRREEGGGRREAPSEPKWQHPLRQCASSAHPTGAGRARASFVPSRSASDFTLRSTVSHHRGGLSALLHNTGGRHRHQGNKHQGGSVLIVRGSNNPPPSPRAQSELVATFSSAYVSSNCAFQ</sequence>
<evidence type="ECO:0000313" key="3">
    <source>
        <dbReference type="Proteomes" id="UP000284403"/>
    </source>
</evidence>
<protein>
    <submittedName>
        <fullName evidence="2">Uncharacterized protein</fullName>
    </submittedName>
</protein>
<evidence type="ECO:0000313" key="2">
    <source>
        <dbReference type="EMBL" id="RNF02623.1"/>
    </source>
</evidence>
<dbReference type="AlphaFoldDB" id="A0A3R7N9C7"/>
<dbReference type="GeneID" id="40321966"/>
<gene>
    <name evidence="2" type="ORF">Tco025E_08355</name>
</gene>
<name>A0A3R7N9C7_9TRYP</name>
<proteinExistence type="predicted"/>
<evidence type="ECO:0000256" key="1">
    <source>
        <dbReference type="SAM" id="MobiDB-lite"/>
    </source>
</evidence>